<gene>
    <name evidence="1" type="ORF">NBRC110019_26570</name>
</gene>
<accession>A0A9W6EW07</accession>
<reference evidence="1" key="1">
    <citation type="submission" date="2022-07" db="EMBL/GenBank/DDBJ databases">
        <title>Taxonomy of Novel Oxalotrophic and Methylotrophic Bacteria.</title>
        <authorList>
            <person name="Sahin N."/>
            <person name="Tani A."/>
        </authorList>
    </citation>
    <scope>NUCLEOTIDE SEQUENCE</scope>
    <source>
        <strain evidence="1">AM327</strain>
    </source>
</reference>
<dbReference type="AlphaFoldDB" id="A0A9W6EW07"/>
<evidence type="ECO:0000313" key="1">
    <source>
        <dbReference type="EMBL" id="GLB53616.1"/>
    </source>
</evidence>
<evidence type="ECO:0000313" key="2">
    <source>
        <dbReference type="Proteomes" id="UP001143545"/>
    </source>
</evidence>
<proteinExistence type="predicted"/>
<dbReference type="Proteomes" id="UP001143545">
    <property type="component" value="Unassembled WGS sequence"/>
</dbReference>
<keyword evidence="2" id="KW-1185">Reference proteome</keyword>
<protein>
    <submittedName>
        <fullName evidence="1">Uncharacterized protein</fullName>
    </submittedName>
</protein>
<comment type="caution">
    <text evidence="1">The sequence shown here is derived from an EMBL/GenBank/DDBJ whole genome shotgun (WGS) entry which is preliminary data.</text>
</comment>
<sequence length="63" mass="7157">MVVISITVITGCAEEDENGCYCDFYESVYNESTGNFDYEFIERKAGTCDVYDTEGYFTESNCD</sequence>
<name>A0A9W6EW07_9FLAO</name>
<dbReference type="EMBL" id="BRVP01000020">
    <property type="protein sequence ID" value="GLB53616.1"/>
    <property type="molecule type" value="Genomic_DNA"/>
</dbReference>
<organism evidence="1 2">
    <name type="scientific">Neptunitalea chrysea</name>
    <dbReference type="NCBI Taxonomy" id="1647581"/>
    <lineage>
        <taxon>Bacteria</taxon>
        <taxon>Pseudomonadati</taxon>
        <taxon>Bacteroidota</taxon>
        <taxon>Flavobacteriia</taxon>
        <taxon>Flavobacteriales</taxon>
        <taxon>Flavobacteriaceae</taxon>
        <taxon>Neptunitalea</taxon>
    </lineage>
</organism>